<dbReference type="PANTHER" id="PTHR23530">
    <property type="entry name" value="TRANSPORT PROTEIN-RELATED"/>
    <property type="match status" value="1"/>
</dbReference>
<sequence>MLNTSAGIGRCYLLLTLLQTLAASLIFGINTLFLLDAGLSITGTFVANAAFTAGMMIFEIPTGIVADTVGRRASFLWGTVTLAVTTILYVVLWAAESPLWMWIIVSALIGLGFTFFSGATEAWLVDALATTDGSGELEAIFAKGSVVGGASMLVGSVAGGVLAQFGLGVPYVVRSVLLVVTFVAAWHWMYDIGFTPAPRSNLRSEIKSIAKASIDYGLRNPPVRNLMFAAPFSAGVGVWAFYAFQPHLLNLYGDPNATWIAGTAAAVFSGARIFGGLIAVKTSRFLGRRSNGLILSAVVQAAALVVVGIAANFWVALGALVVSSIMSAAIAPTRQTLINSLIPSQQRATVLSFNGLMSSTGGVVLQPGLGRAADVWSYGTAYVIGGVLQLFAAPFAFRIRSMNLEEDLVVSADPDVIQPE</sequence>
<feature type="transmembrane region" description="Helical" evidence="1">
    <location>
        <begin position="146"/>
        <end position="165"/>
    </location>
</feature>
<feature type="transmembrane region" description="Helical" evidence="1">
    <location>
        <begin position="257"/>
        <end position="280"/>
    </location>
</feature>
<feature type="transmembrane region" description="Helical" evidence="1">
    <location>
        <begin position="292"/>
        <end position="311"/>
    </location>
</feature>
<keyword evidence="1" id="KW-1133">Transmembrane helix</keyword>
<feature type="transmembrane region" description="Helical" evidence="1">
    <location>
        <begin position="73"/>
        <end position="94"/>
    </location>
</feature>
<organism evidence="3">
    <name type="scientific">hydrothermal vent metagenome</name>
    <dbReference type="NCBI Taxonomy" id="652676"/>
    <lineage>
        <taxon>unclassified sequences</taxon>
        <taxon>metagenomes</taxon>
        <taxon>ecological metagenomes</taxon>
    </lineage>
</organism>
<dbReference type="PANTHER" id="PTHR23530:SF1">
    <property type="entry name" value="PERMEASE, MAJOR FACILITATOR SUPERFAMILY-RELATED"/>
    <property type="match status" value="1"/>
</dbReference>
<dbReference type="InterPro" id="IPR011701">
    <property type="entry name" value="MFS"/>
</dbReference>
<evidence type="ECO:0000259" key="2">
    <source>
        <dbReference type="PROSITE" id="PS50850"/>
    </source>
</evidence>
<dbReference type="InterPro" id="IPR036259">
    <property type="entry name" value="MFS_trans_sf"/>
</dbReference>
<evidence type="ECO:0000313" key="3">
    <source>
        <dbReference type="EMBL" id="VAV99322.1"/>
    </source>
</evidence>
<name>A0A3B0S615_9ZZZZ</name>
<protein>
    <recommendedName>
        <fullName evidence="2">Major facilitator superfamily (MFS) profile domain-containing protein</fullName>
    </recommendedName>
</protein>
<dbReference type="AlphaFoldDB" id="A0A3B0S615"/>
<dbReference type="SUPFAM" id="SSF103473">
    <property type="entry name" value="MFS general substrate transporter"/>
    <property type="match status" value="1"/>
</dbReference>
<dbReference type="EMBL" id="UOEK01000161">
    <property type="protein sequence ID" value="VAV99322.1"/>
    <property type="molecule type" value="Genomic_DNA"/>
</dbReference>
<feature type="transmembrane region" description="Helical" evidence="1">
    <location>
        <begin position="100"/>
        <end position="125"/>
    </location>
</feature>
<dbReference type="PROSITE" id="PS50850">
    <property type="entry name" value="MFS"/>
    <property type="match status" value="1"/>
</dbReference>
<feature type="transmembrane region" description="Helical" evidence="1">
    <location>
        <begin position="226"/>
        <end position="245"/>
    </location>
</feature>
<dbReference type="InterPro" id="IPR020846">
    <property type="entry name" value="MFS_dom"/>
</dbReference>
<evidence type="ECO:0000256" key="1">
    <source>
        <dbReference type="SAM" id="Phobius"/>
    </source>
</evidence>
<dbReference type="GO" id="GO:0022857">
    <property type="term" value="F:transmembrane transporter activity"/>
    <property type="evidence" value="ECO:0007669"/>
    <property type="project" value="InterPro"/>
</dbReference>
<dbReference type="InterPro" id="IPR053160">
    <property type="entry name" value="MFS_DHA3_Transporter"/>
</dbReference>
<feature type="transmembrane region" description="Helical" evidence="1">
    <location>
        <begin position="171"/>
        <end position="190"/>
    </location>
</feature>
<dbReference type="Pfam" id="PF07690">
    <property type="entry name" value="MFS_1"/>
    <property type="match status" value="1"/>
</dbReference>
<keyword evidence="1" id="KW-0812">Transmembrane</keyword>
<feature type="transmembrane region" description="Helical" evidence="1">
    <location>
        <begin position="41"/>
        <end position="61"/>
    </location>
</feature>
<dbReference type="Gene3D" id="1.20.1250.20">
    <property type="entry name" value="MFS general substrate transporter like domains"/>
    <property type="match status" value="1"/>
</dbReference>
<feature type="transmembrane region" description="Helical" evidence="1">
    <location>
        <begin position="375"/>
        <end position="397"/>
    </location>
</feature>
<feature type="transmembrane region" description="Helical" evidence="1">
    <location>
        <begin position="12"/>
        <end position="35"/>
    </location>
</feature>
<keyword evidence="1" id="KW-0472">Membrane</keyword>
<accession>A0A3B0S615</accession>
<reference evidence="3" key="1">
    <citation type="submission" date="2018-06" db="EMBL/GenBank/DDBJ databases">
        <authorList>
            <person name="Zhirakovskaya E."/>
        </authorList>
    </citation>
    <scope>NUCLEOTIDE SEQUENCE</scope>
</reference>
<feature type="domain" description="Major facilitator superfamily (MFS) profile" evidence="2">
    <location>
        <begin position="1"/>
        <end position="404"/>
    </location>
</feature>
<gene>
    <name evidence="3" type="ORF">MNBD_ACTINO02-2174</name>
</gene>
<proteinExistence type="predicted"/>